<dbReference type="EMBL" id="QKYT01000030">
    <property type="protein sequence ID" value="RIA97391.1"/>
    <property type="molecule type" value="Genomic_DNA"/>
</dbReference>
<comment type="caution">
    <text evidence="2">The sequence shown here is derived from an EMBL/GenBank/DDBJ whole genome shotgun (WGS) entry which is preliminary data.</text>
</comment>
<sequence>MARSVKQPYTTCLLTTSKKRRDINFDDINEFVSGLAGNNENEKDGGGEGGEGDDDGNTIPEKILRDFISGILDLWERFRTFLFFKHFRTSLRTTFFGDLQDEFCELEIEVTIFVVGKAGNLGLDTNADSRTNKDYIKVVKIQRT</sequence>
<accession>A0A397TQS2</accession>
<dbReference type="Proteomes" id="UP000265703">
    <property type="component" value="Unassembled WGS sequence"/>
</dbReference>
<evidence type="ECO:0000313" key="2">
    <source>
        <dbReference type="EMBL" id="RIA97391.1"/>
    </source>
</evidence>
<name>A0A397TQS2_9GLOM</name>
<evidence type="ECO:0000313" key="3">
    <source>
        <dbReference type="Proteomes" id="UP000265703"/>
    </source>
</evidence>
<keyword evidence="3" id="KW-1185">Reference proteome</keyword>
<protein>
    <submittedName>
        <fullName evidence="2">Uncharacterized protein</fullName>
    </submittedName>
</protein>
<gene>
    <name evidence="2" type="ORF">C1645_732461</name>
</gene>
<organism evidence="2 3">
    <name type="scientific">Glomus cerebriforme</name>
    <dbReference type="NCBI Taxonomy" id="658196"/>
    <lineage>
        <taxon>Eukaryota</taxon>
        <taxon>Fungi</taxon>
        <taxon>Fungi incertae sedis</taxon>
        <taxon>Mucoromycota</taxon>
        <taxon>Glomeromycotina</taxon>
        <taxon>Glomeromycetes</taxon>
        <taxon>Glomerales</taxon>
        <taxon>Glomeraceae</taxon>
        <taxon>Glomus</taxon>
    </lineage>
</organism>
<proteinExistence type="predicted"/>
<feature type="region of interest" description="Disordered" evidence="1">
    <location>
        <begin position="36"/>
        <end position="57"/>
    </location>
</feature>
<evidence type="ECO:0000256" key="1">
    <source>
        <dbReference type="SAM" id="MobiDB-lite"/>
    </source>
</evidence>
<dbReference type="AlphaFoldDB" id="A0A397TQS2"/>
<reference evidence="2 3" key="1">
    <citation type="submission" date="2018-06" db="EMBL/GenBank/DDBJ databases">
        <title>Comparative genomics reveals the genomic features of Rhizophagus irregularis, R. cerebriforme, R. diaphanum and Gigaspora rosea, and their symbiotic lifestyle signature.</title>
        <authorList>
            <person name="Morin E."/>
            <person name="San Clemente H."/>
            <person name="Chen E.C.H."/>
            <person name="De La Providencia I."/>
            <person name="Hainaut M."/>
            <person name="Kuo A."/>
            <person name="Kohler A."/>
            <person name="Murat C."/>
            <person name="Tang N."/>
            <person name="Roy S."/>
            <person name="Loubradou J."/>
            <person name="Henrissat B."/>
            <person name="Grigoriev I.V."/>
            <person name="Corradi N."/>
            <person name="Roux C."/>
            <person name="Martin F.M."/>
        </authorList>
    </citation>
    <scope>NUCLEOTIDE SEQUENCE [LARGE SCALE GENOMIC DNA]</scope>
    <source>
        <strain evidence="2 3">DAOM 227022</strain>
    </source>
</reference>